<dbReference type="InterPro" id="IPR003593">
    <property type="entry name" value="AAA+_ATPase"/>
</dbReference>
<comment type="caution">
    <text evidence="12">The sequence shown here is derived from an EMBL/GenBank/DDBJ whole genome shotgun (WGS) entry which is preliminary data.</text>
</comment>
<dbReference type="GO" id="GO:0042626">
    <property type="term" value="F:ATPase-coupled transmembrane transporter activity"/>
    <property type="evidence" value="ECO:0007669"/>
    <property type="project" value="UniProtKB-ARBA"/>
</dbReference>
<evidence type="ECO:0000256" key="3">
    <source>
        <dbReference type="ARBA" id="ARBA00022448"/>
    </source>
</evidence>
<evidence type="ECO:0000256" key="4">
    <source>
        <dbReference type="ARBA" id="ARBA00022475"/>
    </source>
</evidence>
<reference evidence="12 13" key="1">
    <citation type="submission" date="2015-01" db="EMBL/GenBank/DDBJ databases">
        <title>Lactococcus lactis subsp.lactis JCM 5805 whole genome shotgun sequence.</title>
        <authorList>
            <person name="Fujii T."/>
            <person name="Tomita Y."/>
            <person name="Ikushima S."/>
            <person name="Fujiwara D."/>
        </authorList>
    </citation>
    <scope>NUCLEOTIDE SEQUENCE [LARGE SCALE GENOMIC DNA]</scope>
    <source>
        <strain evidence="12 13">JCM 5805</strain>
    </source>
</reference>
<keyword evidence="7" id="KW-0067">ATP-binding</keyword>
<dbReference type="PANTHER" id="PTHR43553:SF26">
    <property type="entry name" value="ABC TRANSPORTER ATP-BINDING PROTEIN BC_2655-RELATED"/>
    <property type="match status" value="1"/>
</dbReference>
<comment type="similarity">
    <text evidence="2">Belongs to the ABC transporter superfamily.</text>
</comment>
<dbReference type="InterPro" id="IPR015856">
    <property type="entry name" value="ABC_transpr_CbiO/EcfA_su"/>
</dbReference>
<dbReference type="PROSITE" id="PS50893">
    <property type="entry name" value="ABC_TRANSPORTER_2"/>
    <property type="match status" value="2"/>
</dbReference>
<dbReference type="InterPro" id="IPR027417">
    <property type="entry name" value="P-loop_NTPase"/>
</dbReference>
<protein>
    <submittedName>
        <fullName evidence="12">ABC-type cobalt transport system, ATPase component</fullName>
    </submittedName>
</protein>
<dbReference type="PROSITE" id="PS00211">
    <property type="entry name" value="ABC_TRANSPORTER_1"/>
    <property type="match status" value="2"/>
</dbReference>
<dbReference type="CDD" id="cd03225">
    <property type="entry name" value="ABC_cobalt_CbiO_domain1"/>
    <property type="match status" value="2"/>
</dbReference>
<evidence type="ECO:0000256" key="2">
    <source>
        <dbReference type="ARBA" id="ARBA00005417"/>
    </source>
</evidence>
<keyword evidence="5" id="KW-0677">Repeat</keyword>
<evidence type="ECO:0000256" key="10">
    <source>
        <dbReference type="ARBA" id="ARBA00025157"/>
    </source>
</evidence>
<evidence type="ECO:0000256" key="8">
    <source>
        <dbReference type="ARBA" id="ARBA00022967"/>
    </source>
</evidence>
<dbReference type="Gene3D" id="3.40.50.300">
    <property type="entry name" value="P-loop containing nucleotide triphosphate hydrolases"/>
    <property type="match status" value="2"/>
</dbReference>
<keyword evidence="6" id="KW-0547">Nucleotide-binding</keyword>
<evidence type="ECO:0000256" key="7">
    <source>
        <dbReference type="ARBA" id="ARBA00022840"/>
    </source>
</evidence>
<keyword evidence="3" id="KW-0813">Transport</keyword>
<comment type="function">
    <text evidence="11">ATP-binding (A) component of a common energy-coupling factor (ECF) ABC-transporter complex. Unlike classic ABC transporters this ECF transporter provides the energy necessary to transport a number of different substrates. In this organism these probably include biotin, thiamine precursor, niacin, pantothenic acid, queuosine precursor, riboflavin and thiamine. Uptake of niacin or riboflavin into proteosomes containing EcfA1A2T and Niax or RibU has been demonstrated. Uptake requires hydrolyzable Mg-ATP and is substrate-specific; NiaX-containing proteosomes did not transport riboflavin.</text>
</comment>
<comment type="subcellular location">
    <subcellularLocation>
        <location evidence="1">Cell membrane</location>
        <topology evidence="1">Peripheral membrane protein</topology>
    </subcellularLocation>
</comment>
<evidence type="ECO:0000313" key="12">
    <source>
        <dbReference type="EMBL" id="GAM81506.1"/>
    </source>
</evidence>
<evidence type="ECO:0000256" key="11">
    <source>
        <dbReference type="ARBA" id="ARBA00054281"/>
    </source>
</evidence>
<dbReference type="NCBIfam" id="NF010167">
    <property type="entry name" value="PRK13648.1"/>
    <property type="match status" value="2"/>
</dbReference>
<gene>
    <name evidence="12" type="ORF">JCM5805K_2630</name>
</gene>
<dbReference type="InterPro" id="IPR050095">
    <property type="entry name" value="ECF_ABC_transporter_ATP-bd"/>
</dbReference>
<dbReference type="FunFam" id="3.40.50.300:FF:000224">
    <property type="entry name" value="Energy-coupling factor transporter ATP-binding protein EcfA"/>
    <property type="match status" value="1"/>
</dbReference>
<proteinExistence type="inferred from homology"/>
<dbReference type="PANTHER" id="PTHR43553">
    <property type="entry name" value="HEAVY METAL TRANSPORTER"/>
    <property type="match status" value="1"/>
</dbReference>
<dbReference type="InterPro" id="IPR003439">
    <property type="entry name" value="ABC_transporter-like_ATP-bd"/>
</dbReference>
<organism evidence="12 13">
    <name type="scientific">Lactococcus lactis subsp. lactis</name>
    <name type="common">Streptococcus lactis</name>
    <dbReference type="NCBI Taxonomy" id="1360"/>
    <lineage>
        <taxon>Bacteria</taxon>
        <taxon>Bacillati</taxon>
        <taxon>Bacillota</taxon>
        <taxon>Bacilli</taxon>
        <taxon>Lactobacillales</taxon>
        <taxon>Streptococcaceae</taxon>
        <taxon>Lactococcus</taxon>
    </lineage>
</organism>
<dbReference type="Proteomes" id="UP000031847">
    <property type="component" value="Unassembled WGS sequence"/>
</dbReference>
<dbReference type="AlphaFoldDB" id="A0A0B8QS75"/>
<keyword evidence="4" id="KW-1003">Cell membrane</keyword>
<dbReference type="GO" id="GO:0005524">
    <property type="term" value="F:ATP binding"/>
    <property type="evidence" value="ECO:0007669"/>
    <property type="project" value="UniProtKB-KW"/>
</dbReference>
<dbReference type="InterPro" id="IPR017871">
    <property type="entry name" value="ABC_transporter-like_CS"/>
</dbReference>
<dbReference type="Pfam" id="PF12558">
    <property type="entry name" value="DUF3744"/>
    <property type="match status" value="1"/>
</dbReference>
<sequence length="565" mass="62903">MEALISFKDFTFKYDLQKNPTLKKINLEIFPGEKVLIVGPSGSGKSTIGSCLNGILPHLHKGEASGELSIAGLPFGTSIAELSEKVSTILQDTDGQFIGLSVAEDIAFALENDGLIHDELVSKVAYWSDKTETNKLLNHRPQDLSGGQKQRVSLAGVLIDESPILLFDEPLANLDPQTCLETMALIKDIHENNEVTTIIIEHRIEEVLPLGIDKIVVVNDGEIVAIGSPAELLKTEIFNENSLREPLYLSALKAANATKLLTDFSDLKSFEVLSAKKLLTDFLDTYKFTDKAVSKNNILSVKNLSVNFAQHEVLKGINIEVQEGEKISIVGKNGVGKSTFANALCHFVEASGEILYRGQSIIADSISERAKKIGYIMQNPNLMISQNIVSDEVAAGLRLRHVDEKMIQDKVEEILKVCGLYPFRNWPISSLSYGQKKRVTIASILILEPEILVLDEPTAAQDLQSYREIMDFLDELNRRLHLTMIMITHDMYLITEYSDRTLVFADGKIIADSSPYQILENEDFVKMGNLSQPSLYQLARQTDTNPVLLTKAFINFQNQERLKHE</sequence>
<dbReference type="GO" id="GO:0016887">
    <property type="term" value="F:ATP hydrolysis activity"/>
    <property type="evidence" value="ECO:0007669"/>
    <property type="project" value="InterPro"/>
</dbReference>
<evidence type="ECO:0000256" key="6">
    <source>
        <dbReference type="ARBA" id="ARBA00022741"/>
    </source>
</evidence>
<evidence type="ECO:0000256" key="5">
    <source>
        <dbReference type="ARBA" id="ARBA00022737"/>
    </source>
</evidence>
<evidence type="ECO:0000256" key="1">
    <source>
        <dbReference type="ARBA" id="ARBA00004202"/>
    </source>
</evidence>
<dbReference type="PATRIC" id="fig|1360.96.peg.172"/>
<name>A0A0B8QS75_LACLL</name>
<dbReference type="SMART" id="SM00382">
    <property type="entry name" value="AAA"/>
    <property type="match status" value="2"/>
</dbReference>
<evidence type="ECO:0000256" key="9">
    <source>
        <dbReference type="ARBA" id="ARBA00023136"/>
    </source>
</evidence>
<dbReference type="SUPFAM" id="SSF52540">
    <property type="entry name" value="P-loop containing nucleoside triphosphate hydrolases"/>
    <property type="match status" value="2"/>
</dbReference>
<evidence type="ECO:0000313" key="13">
    <source>
        <dbReference type="Proteomes" id="UP000031847"/>
    </source>
</evidence>
<dbReference type="InterPro" id="IPR022216">
    <property type="entry name" value="ABC_Co_transporter"/>
</dbReference>
<keyword evidence="9" id="KW-0472">Membrane</keyword>
<dbReference type="GO" id="GO:0043190">
    <property type="term" value="C:ATP-binding cassette (ABC) transporter complex"/>
    <property type="evidence" value="ECO:0007669"/>
    <property type="project" value="TreeGrafter"/>
</dbReference>
<dbReference type="RefSeq" id="WP_023189948.1">
    <property type="nucleotide sequence ID" value="NZ_BAABQR010000003.1"/>
</dbReference>
<accession>A0A0B8QS75</accession>
<dbReference type="FunFam" id="3.40.50.300:FF:001422">
    <property type="entry name" value="Cobalt ABC transporter ATP-binding protein"/>
    <property type="match status" value="1"/>
</dbReference>
<comment type="function">
    <text evidence="10">Probably part of an ABC transporter complex. Responsible for energy coupling to the transport system.</text>
</comment>
<dbReference type="EMBL" id="BBSI01000040">
    <property type="protein sequence ID" value="GAM81506.1"/>
    <property type="molecule type" value="Genomic_DNA"/>
</dbReference>
<dbReference type="Pfam" id="PF00005">
    <property type="entry name" value="ABC_tran"/>
    <property type="match status" value="2"/>
</dbReference>
<keyword evidence="8" id="KW-1278">Translocase</keyword>